<dbReference type="PROSITE" id="PS01090">
    <property type="entry name" value="TATD_2"/>
    <property type="match status" value="1"/>
</dbReference>
<dbReference type="GO" id="GO:0008296">
    <property type="term" value="F:3'-5'-DNA exonuclease activity"/>
    <property type="evidence" value="ECO:0007669"/>
    <property type="project" value="TreeGrafter"/>
</dbReference>
<dbReference type="PANTHER" id="PTHR10060">
    <property type="entry name" value="TATD FAMILY DEOXYRIBONUCLEASE"/>
    <property type="match status" value="1"/>
</dbReference>
<dbReference type="InterPro" id="IPR001130">
    <property type="entry name" value="TatD-like"/>
</dbReference>
<dbReference type="Proteomes" id="UP000007264">
    <property type="component" value="Unassembled WGS sequence"/>
</dbReference>
<evidence type="ECO:0000256" key="5">
    <source>
        <dbReference type="PIRSR" id="PIRSR005902-1"/>
    </source>
</evidence>
<protein>
    <submittedName>
        <fullName evidence="6">Mg-dependent DNase</fullName>
    </submittedName>
</protein>
<dbReference type="InterPro" id="IPR050891">
    <property type="entry name" value="TatD-type_Hydrolase"/>
</dbReference>
<dbReference type="Pfam" id="PF01026">
    <property type="entry name" value="TatD_DNase"/>
    <property type="match status" value="1"/>
</dbReference>
<feature type="binding site" evidence="5">
    <location>
        <position position="211"/>
    </location>
    <ligand>
        <name>a divalent metal cation</name>
        <dbReference type="ChEBI" id="CHEBI:60240"/>
        <label>1</label>
    </ligand>
</feature>
<evidence type="ECO:0000256" key="2">
    <source>
        <dbReference type="ARBA" id="ARBA00022722"/>
    </source>
</evidence>
<sequence>MYSGQYNGKEYHASDLQAVFRRSYAAGVEKIIITAGSLSEARAALELARTDERLFCTVGVHPTRCTEFESYSQGPEAYLEALQHLAIEGSAEGKVVAIGECGLDYDRLQFCDKATQLKYFRAQFQLAGLTKLPMFLHLRAAAEDFLEVLQEQHSSMPAGVVHSFDGSAAELQSLLSFPSVYIGVNGCSLKTEENLAVAASIPDDRLMLETDCPWCEIRPSHASRAHVKTALPAKDKKKHDDECLVKGRNEPCNLVQVLEAVSGLRGVDAAKLSEIVWRTTCSVFFPSNTH</sequence>
<dbReference type="eggNOG" id="KOG3020">
    <property type="taxonomic scope" value="Eukaryota"/>
</dbReference>
<evidence type="ECO:0000313" key="7">
    <source>
        <dbReference type="Proteomes" id="UP000007264"/>
    </source>
</evidence>
<evidence type="ECO:0000256" key="4">
    <source>
        <dbReference type="ARBA" id="ARBA00022801"/>
    </source>
</evidence>
<dbReference type="InterPro" id="IPR018228">
    <property type="entry name" value="DNase_TatD-rel_CS"/>
</dbReference>
<accession>I0YLR1</accession>
<dbReference type="InterPro" id="IPR032466">
    <property type="entry name" value="Metal_Hydrolase"/>
</dbReference>
<dbReference type="RefSeq" id="XP_005643874.1">
    <property type="nucleotide sequence ID" value="XM_005643817.1"/>
</dbReference>
<dbReference type="OrthoDB" id="6079689at2759"/>
<dbReference type="GO" id="GO:0046872">
    <property type="term" value="F:metal ion binding"/>
    <property type="evidence" value="ECO:0007669"/>
    <property type="project" value="UniProtKB-KW"/>
</dbReference>
<keyword evidence="3 5" id="KW-0479">Metal-binding</keyword>
<name>I0YLR1_COCSC</name>
<dbReference type="AlphaFoldDB" id="I0YLR1"/>
<dbReference type="SUPFAM" id="SSF51556">
    <property type="entry name" value="Metallo-dependent hydrolases"/>
    <property type="match status" value="1"/>
</dbReference>
<reference evidence="6 7" key="1">
    <citation type="journal article" date="2012" name="Genome Biol.">
        <title>The genome of the polar eukaryotic microalga coccomyxa subellipsoidea reveals traits of cold adaptation.</title>
        <authorList>
            <person name="Blanc G."/>
            <person name="Agarkova I."/>
            <person name="Grimwood J."/>
            <person name="Kuo A."/>
            <person name="Brueggeman A."/>
            <person name="Dunigan D."/>
            <person name="Gurnon J."/>
            <person name="Ladunga I."/>
            <person name="Lindquist E."/>
            <person name="Lucas S."/>
            <person name="Pangilinan J."/>
            <person name="Proschold T."/>
            <person name="Salamov A."/>
            <person name="Schmutz J."/>
            <person name="Weeks D."/>
            <person name="Yamada T."/>
            <person name="Claverie J.M."/>
            <person name="Grigoriev I."/>
            <person name="Van Etten J."/>
            <person name="Lomsadze A."/>
            <person name="Borodovsky M."/>
        </authorList>
    </citation>
    <scope>NUCLEOTIDE SEQUENCE [LARGE SCALE GENOMIC DNA]</scope>
    <source>
        <strain evidence="6 7">C-169</strain>
    </source>
</reference>
<evidence type="ECO:0000313" key="6">
    <source>
        <dbReference type="EMBL" id="EIE19330.1"/>
    </source>
</evidence>
<feature type="binding site" evidence="5">
    <location>
        <position position="100"/>
    </location>
    <ligand>
        <name>a divalent metal cation</name>
        <dbReference type="ChEBI" id="CHEBI:60240"/>
        <label>1</label>
    </ligand>
</feature>
<dbReference type="PANTHER" id="PTHR10060:SF15">
    <property type="entry name" value="DEOXYRIBONUCLEASE TATDN1"/>
    <property type="match status" value="1"/>
</dbReference>
<organism evidence="6 7">
    <name type="scientific">Coccomyxa subellipsoidea (strain C-169)</name>
    <name type="common">Green microalga</name>
    <dbReference type="NCBI Taxonomy" id="574566"/>
    <lineage>
        <taxon>Eukaryota</taxon>
        <taxon>Viridiplantae</taxon>
        <taxon>Chlorophyta</taxon>
        <taxon>core chlorophytes</taxon>
        <taxon>Trebouxiophyceae</taxon>
        <taxon>Trebouxiophyceae incertae sedis</taxon>
        <taxon>Coccomyxaceae</taxon>
        <taxon>Coccomyxa</taxon>
        <taxon>Coccomyxa subellipsoidea</taxon>
    </lineage>
</organism>
<dbReference type="Gene3D" id="3.20.20.140">
    <property type="entry name" value="Metal-dependent hydrolases"/>
    <property type="match status" value="1"/>
</dbReference>
<dbReference type="PIRSF" id="PIRSF005902">
    <property type="entry name" value="DNase_TatD"/>
    <property type="match status" value="1"/>
</dbReference>
<keyword evidence="2" id="KW-0540">Nuclease</keyword>
<evidence type="ECO:0000256" key="1">
    <source>
        <dbReference type="ARBA" id="ARBA00009275"/>
    </source>
</evidence>
<proteinExistence type="inferred from homology"/>
<feature type="binding site" evidence="5">
    <location>
        <position position="137"/>
    </location>
    <ligand>
        <name>a divalent metal cation</name>
        <dbReference type="ChEBI" id="CHEBI:60240"/>
        <label>2</label>
    </ligand>
</feature>
<comment type="caution">
    <text evidence="6">The sequence shown here is derived from an EMBL/GenBank/DDBJ whole genome shotgun (WGS) entry which is preliminary data.</text>
</comment>
<dbReference type="CDD" id="cd01310">
    <property type="entry name" value="TatD_DNAse"/>
    <property type="match status" value="1"/>
</dbReference>
<dbReference type="FunFam" id="3.20.20.140:FF:000040">
    <property type="entry name" value="Putative tatD related deoxyribonuclease"/>
    <property type="match status" value="1"/>
</dbReference>
<keyword evidence="7" id="KW-1185">Reference proteome</keyword>
<dbReference type="KEGG" id="csl:COCSUDRAFT_38215"/>
<gene>
    <name evidence="6" type="ORF">COCSUDRAFT_38215</name>
</gene>
<comment type="similarity">
    <text evidence="1">Belongs to the metallo-dependent hydrolases superfamily. TatD-type hydrolase family.</text>
</comment>
<dbReference type="PROSITE" id="PS01091">
    <property type="entry name" value="TATD_3"/>
    <property type="match status" value="1"/>
</dbReference>
<evidence type="ECO:0000256" key="3">
    <source>
        <dbReference type="ARBA" id="ARBA00022723"/>
    </source>
</evidence>
<keyword evidence="4" id="KW-0378">Hydrolase</keyword>
<feature type="binding site" evidence="5">
    <location>
        <position position="162"/>
    </location>
    <ligand>
        <name>a divalent metal cation</name>
        <dbReference type="ChEBI" id="CHEBI:60240"/>
        <label>2</label>
    </ligand>
</feature>
<dbReference type="GeneID" id="17037270"/>
<dbReference type="STRING" id="574566.I0YLR1"/>
<dbReference type="GO" id="GO:0005829">
    <property type="term" value="C:cytosol"/>
    <property type="evidence" value="ECO:0007669"/>
    <property type="project" value="TreeGrafter"/>
</dbReference>
<dbReference type="EMBL" id="AGSI01000019">
    <property type="protein sequence ID" value="EIE19330.1"/>
    <property type="molecule type" value="Genomic_DNA"/>
</dbReference>